<keyword evidence="2 4" id="KW-0238">DNA-binding</keyword>
<dbReference type="AlphaFoldDB" id="C7MAT5"/>
<reference evidence="7 8" key="1">
    <citation type="journal article" date="2009" name="Stand. Genomic Sci.">
        <title>Complete genome sequence of Brachybacterium faecium type strain (Schefferle 6-10).</title>
        <authorList>
            <person name="Lapidus A."/>
            <person name="Pukall R."/>
            <person name="Labuttii K."/>
            <person name="Copeland A."/>
            <person name="Del Rio T.G."/>
            <person name="Nolan M."/>
            <person name="Chen F."/>
            <person name="Lucas S."/>
            <person name="Tice H."/>
            <person name="Cheng J.F."/>
            <person name="Bruce D."/>
            <person name="Goodwin L."/>
            <person name="Pitluck S."/>
            <person name="Rohde M."/>
            <person name="Goker M."/>
            <person name="Pati A."/>
            <person name="Ivanova N."/>
            <person name="Mavrommatis K."/>
            <person name="Chen A."/>
            <person name="Palaniappan K."/>
            <person name="D'haeseleer P."/>
            <person name="Chain P."/>
            <person name="Bristow J."/>
            <person name="Eisen J.A."/>
            <person name="Markowitz V."/>
            <person name="Hugenholtz P."/>
            <person name="Kyrpides N.C."/>
            <person name="Klenk H.P."/>
        </authorList>
    </citation>
    <scope>NUCLEOTIDE SEQUENCE [LARGE SCALE GENOMIC DNA]</scope>
    <source>
        <strain evidence="8">ATCC 43885 / DSM 4810 / JCM 11609 / LMG 19847 / NBRC 14762 / NCIMB 9860 / 6-10</strain>
    </source>
</reference>
<evidence type="ECO:0000259" key="6">
    <source>
        <dbReference type="PROSITE" id="PS50977"/>
    </source>
</evidence>
<evidence type="ECO:0000313" key="8">
    <source>
        <dbReference type="Proteomes" id="UP000001919"/>
    </source>
</evidence>
<proteinExistence type="predicted"/>
<dbReference type="EMBL" id="CP001643">
    <property type="protein sequence ID" value="ACU86822.1"/>
    <property type="molecule type" value="Genomic_DNA"/>
</dbReference>
<gene>
    <name evidence="7" type="ordered locus">Bfae_30610</name>
</gene>
<dbReference type="GO" id="GO:0003700">
    <property type="term" value="F:DNA-binding transcription factor activity"/>
    <property type="evidence" value="ECO:0007669"/>
    <property type="project" value="TreeGrafter"/>
</dbReference>
<evidence type="ECO:0000313" key="7">
    <source>
        <dbReference type="EMBL" id="ACU86822.1"/>
    </source>
</evidence>
<dbReference type="PRINTS" id="PR00455">
    <property type="entry name" value="HTHTETR"/>
</dbReference>
<dbReference type="Proteomes" id="UP000001919">
    <property type="component" value="Chromosome"/>
</dbReference>
<dbReference type="HOGENOM" id="CLU_069356_15_11_11"/>
<dbReference type="GO" id="GO:0000976">
    <property type="term" value="F:transcription cis-regulatory region binding"/>
    <property type="evidence" value="ECO:0007669"/>
    <property type="project" value="TreeGrafter"/>
</dbReference>
<keyword evidence="8" id="KW-1185">Reference proteome</keyword>
<dbReference type="PROSITE" id="PS50977">
    <property type="entry name" value="HTH_TETR_2"/>
    <property type="match status" value="1"/>
</dbReference>
<dbReference type="OrthoDB" id="7252896at2"/>
<dbReference type="KEGG" id="bfa:Bfae_30610"/>
<sequence>MSPHPAPPSRRDRQQQTRHALVGAARESFAEEGYHRANLEQIAHRAGYSKGAVYSNFTGKASLFLAVLDANLSAAAQEGWDPFRDSDAQPGAEGLSAQQQETLSTGFALATLEFVAVAARDESLRPDLQSRLRTLLDAYVEVARRERAPGSALADEQMGALLAALVQGAGFLQLAGTTVLDRSLLEEGMRRITGEGPGRTR</sequence>
<name>C7MAT5_BRAFD</name>
<accession>C7MAT5</accession>
<evidence type="ECO:0000256" key="3">
    <source>
        <dbReference type="ARBA" id="ARBA00023163"/>
    </source>
</evidence>
<protein>
    <submittedName>
        <fullName evidence="7">Transcriptional regulator</fullName>
    </submittedName>
</protein>
<evidence type="ECO:0000256" key="5">
    <source>
        <dbReference type="SAM" id="MobiDB-lite"/>
    </source>
</evidence>
<keyword evidence="1" id="KW-0805">Transcription regulation</keyword>
<dbReference type="eggNOG" id="COG1309">
    <property type="taxonomic scope" value="Bacteria"/>
</dbReference>
<dbReference type="STRING" id="446465.Bfae_30610"/>
<dbReference type="Pfam" id="PF00440">
    <property type="entry name" value="TetR_N"/>
    <property type="match status" value="1"/>
</dbReference>
<keyword evidence="3" id="KW-0804">Transcription</keyword>
<dbReference type="InterPro" id="IPR001647">
    <property type="entry name" value="HTH_TetR"/>
</dbReference>
<feature type="region of interest" description="Disordered" evidence="5">
    <location>
        <begin position="1"/>
        <end position="21"/>
    </location>
</feature>
<evidence type="ECO:0000256" key="2">
    <source>
        <dbReference type="ARBA" id="ARBA00023125"/>
    </source>
</evidence>
<evidence type="ECO:0000256" key="1">
    <source>
        <dbReference type="ARBA" id="ARBA00023015"/>
    </source>
</evidence>
<organism evidence="7 8">
    <name type="scientific">Brachybacterium faecium (strain ATCC 43885 / DSM 4810 / JCM 11609 / LMG 19847 / NBRC 14762 / NCIMB 9860 / 6-10)</name>
    <dbReference type="NCBI Taxonomy" id="446465"/>
    <lineage>
        <taxon>Bacteria</taxon>
        <taxon>Bacillati</taxon>
        <taxon>Actinomycetota</taxon>
        <taxon>Actinomycetes</taxon>
        <taxon>Micrococcales</taxon>
        <taxon>Dermabacteraceae</taxon>
        <taxon>Brachybacterium</taxon>
    </lineage>
</organism>
<dbReference type="Gene3D" id="1.10.357.10">
    <property type="entry name" value="Tetracycline Repressor, domain 2"/>
    <property type="match status" value="1"/>
</dbReference>
<feature type="DNA-binding region" description="H-T-H motif" evidence="4">
    <location>
        <begin position="38"/>
        <end position="57"/>
    </location>
</feature>
<dbReference type="PATRIC" id="fig|446465.5.peg.3028"/>
<dbReference type="SUPFAM" id="SSF46689">
    <property type="entry name" value="Homeodomain-like"/>
    <property type="match status" value="1"/>
</dbReference>
<dbReference type="InterPro" id="IPR009057">
    <property type="entry name" value="Homeodomain-like_sf"/>
</dbReference>
<evidence type="ECO:0000256" key="4">
    <source>
        <dbReference type="PROSITE-ProRule" id="PRU00335"/>
    </source>
</evidence>
<dbReference type="PANTHER" id="PTHR30055:SF234">
    <property type="entry name" value="HTH-TYPE TRANSCRIPTIONAL REGULATOR BETI"/>
    <property type="match status" value="1"/>
</dbReference>
<dbReference type="InterPro" id="IPR050109">
    <property type="entry name" value="HTH-type_TetR-like_transc_reg"/>
</dbReference>
<dbReference type="PANTHER" id="PTHR30055">
    <property type="entry name" value="HTH-TYPE TRANSCRIPTIONAL REGULATOR RUTR"/>
    <property type="match status" value="1"/>
</dbReference>
<feature type="domain" description="HTH tetR-type" evidence="6">
    <location>
        <begin position="15"/>
        <end position="75"/>
    </location>
</feature>